<comment type="caution">
    <text evidence="1">The sequence shown here is derived from an EMBL/GenBank/DDBJ whole genome shotgun (WGS) entry which is preliminary data.</text>
</comment>
<dbReference type="RefSeq" id="WP_004328811.1">
    <property type="nucleotide sequence ID" value="NZ_DS499577.1"/>
</dbReference>
<proteinExistence type="predicted"/>
<reference evidence="1" key="2">
    <citation type="submission" date="2013-09" db="EMBL/GenBank/DDBJ databases">
        <title>Draft genome sequence of Alistipes putredinis (DSM 17216).</title>
        <authorList>
            <person name="Sudarsanam P."/>
            <person name="Ley R."/>
            <person name="Guruge J."/>
            <person name="Turnbaugh P.J."/>
            <person name="Mahowald M."/>
            <person name="Liep D."/>
            <person name="Gordon J."/>
        </authorList>
    </citation>
    <scope>NUCLEOTIDE SEQUENCE</scope>
    <source>
        <strain evidence="1">DSM 17216</strain>
    </source>
</reference>
<dbReference type="Proteomes" id="UP000005819">
    <property type="component" value="Unassembled WGS sequence"/>
</dbReference>
<dbReference type="HOGENOM" id="CLU_1297635_0_0_10"/>
<dbReference type="GeneID" id="73803120"/>
<dbReference type="AlphaFoldDB" id="B0N034"/>
<protein>
    <submittedName>
        <fullName evidence="1">Uncharacterized protein</fullName>
    </submittedName>
</protein>
<organism evidence="1 2">
    <name type="scientific">Alistipes putredinis DSM 17216</name>
    <dbReference type="NCBI Taxonomy" id="445970"/>
    <lineage>
        <taxon>Bacteria</taxon>
        <taxon>Pseudomonadati</taxon>
        <taxon>Bacteroidota</taxon>
        <taxon>Bacteroidia</taxon>
        <taxon>Bacteroidales</taxon>
        <taxon>Rikenellaceae</taxon>
        <taxon>Alistipes</taxon>
    </lineage>
</organism>
<evidence type="ECO:0000313" key="2">
    <source>
        <dbReference type="Proteomes" id="UP000005819"/>
    </source>
</evidence>
<accession>B0N034</accession>
<gene>
    <name evidence="1" type="ORF">ALIPUT_02761</name>
</gene>
<dbReference type="PROSITE" id="PS51257">
    <property type="entry name" value="PROKAR_LIPOPROTEIN"/>
    <property type="match status" value="1"/>
</dbReference>
<name>B0N034_9BACT</name>
<keyword evidence="2" id="KW-1185">Reference proteome</keyword>
<evidence type="ECO:0000313" key="1">
    <source>
        <dbReference type="EMBL" id="EDS03220.1"/>
    </source>
</evidence>
<sequence>MQSKNIKNKLNNIFSVIFLLFGLAACSDDRYQTQNVTHLVIDSFEDFAKDSDTVSIRSITLSLADKRFYAEFEHSDIEINYEVNVRNNSADTVRINLPDSSNYATYLNNRVGWLSGWNKNELEILPCRSNTICITNIGMFGALYRWEKLFPPKHDYTFDMLKILPDVKVYYNGQLVLPSKEIEIFTSDYKDPWIYKVLKKISGEPYAIDFSN</sequence>
<dbReference type="EMBL" id="ABFK02000020">
    <property type="protein sequence ID" value="EDS03220.1"/>
    <property type="molecule type" value="Genomic_DNA"/>
</dbReference>
<reference evidence="1" key="1">
    <citation type="submission" date="2007-10" db="EMBL/GenBank/DDBJ databases">
        <authorList>
            <person name="Fulton L."/>
            <person name="Clifton S."/>
            <person name="Fulton B."/>
            <person name="Xu J."/>
            <person name="Minx P."/>
            <person name="Pepin K.H."/>
            <person name="Johnson M."/>
            <person name="Thiruvilangam P."/>
            <person name="Bhonagiri V."/>
            <person name="Nash W.E."/>
            <person name="Mardis E.R."/>
            <person name="Wilson R.K."/>
        </authorList>
    </citation>
    <scope>NUCLEOTIDE SEQUENCE [LARGE SCALE GENOMIC DNA]</scope>
    <source>
        <strain evidence="1">DSM 17216</strain>
    </source>
</reference>